<reference evidence="2 3" key="1">
    <citation type="submission" date="2021-06" db="EMBL/GenBank/DDBJ databases">
        <title>Caerostris extrusa draft genome.</title>
        <authorList>
            <person name="Kono N."/>
            <person name="Arakawa K."/>
        </authorList>
    </citation>
    <scope>NUCLEOTIDE SEQUENCE [LARGE SCALE GENOMIC DNA]</scope>
</reference>
<feature type="region of interest" description="Disordered" evidence="1">
    <location>
        <begin position="1"/>
        <end position="41"/>
    </location>
</feature>
<sequence length="68" mass="7597">MDSPTCNMPWGIESTSKDVKEGLSTTNNSSNSSDSSKSEKRADLKGDVIEIMIVIIWLVLYEQCKKEK</sequence>
<dbReference type="EMBL" id="BPLR01007789">
    <property type="protein sequence ID" value="GIY19757.1"/>
    <property type="molecule type" value="Genomic_DNA"/>
</dbReference>
<keyword evidence="3" id="KW-1185">Reference proteome</keyword>
<dbReference type="Proteomes" id="UP001054945">
    <property type="component" value="Unassembled WGS sequence"/>
</dbReference>
<evidence type="ECO:0000256" key="1">
    <source>
        <dbReference type="SAM" id="MobiDB-lite"/>
    </source>
</evidence>
<proteinExistence type="predicted"/>
<evidence type="ECO:0000313" key="2">
    <source>
        <dbReference type="EMBL" id="GIY19757.1"/>
    </source>
</evidence>
<comment type="caution">
    <text evidence="2">The sequence shown here is derived from an EMBL/GenBank/DDBJ whole genome shotgun (WGS) entry which is preliminary data.</text>
</comment>
<protein>
    <submittedName>
        <fullName evidence="2">Uncharacterized protein</fullName>
    </submittedName>
</protein>
<accession>A0AAV4RH24</accession>
<evidence type="ECO:0000313" key="3">
    <source>
        <dbReference type="Proteomes" id="UP001054945"/>
    </source>
</evidence>
<gene>
    <name evidence="2" type="ORF">CEXT_622571</name>
</gene>
<feature type="compositionally biased region" description="Low complexity" evidence="1">
    <location>
        <begin position="24"/>
        <end position="35"/>
    </location>
</feature>
<organism evidence="2 3">
    <name type="scientific">Caerostris extrusa</name>
    <name type="common">Bark spider</name>
    <name type="synonym">Caerostris bankana</name>
    <dbReference type="NCBI Taxonomy" id="172846"/>
    <lineage>
        <taxon>Eukaryota</taxon>
        <taxon>Metazoa</taxon>
        <taxon>Ecdysozoa</taxon>
        <taxon>Arthropoda</taxon>
        <taxon>Chelicerata</taxon>
        <taxon>Arachnida</taxon>
        <taxon>Araneae</taxon>
        <taxon>Araneomorphae</taxon>
        <taxon>Entelegynae</taxon>
        <taxon>Araneoidea</taxon>
        <taxon>Araneidae</taxon>
        <taxon>Caerostris</taxon>
    </lineage>
</organism>
<dbReference type="AlphaFoldDB" id="A0AAV4RH24"/>
<name>A0AAV4RH24_CAEEX</name>